<name>A0A1E5NCU4_9SPIR</name>
<reference evidence="2 3" key="1">
    <citation type="submission" date="2016-08" db="EMBL/GenBank/DDBJ databases">
        <title>Characterization and recognition of Brachyspira hampsonii sp. nov., a novel intestinal spirochete that is pathogenic to pigs.</title>
        <authorList>
            <person name="Mirajkar N."/>
            <person name="La T."/>
            <person name="Phillips N."/>
            <person name="Hampson D."/>
            <person name="Gebhart C."/>
        </authorList>
    </citation>
    <scope>NUCLEOTIDE SEQUENCE [LARGE SCALE GENOMIC DNA]</scope>
    <source>
        <strain evidence="2 3">P280/1</strain>
    </source>
</reference>
<proteinExistence type="predicted"/>
<evidence type="ECO:0000313" key="2">
    <source>
        <dbReference type="EMBL" id="OEJ13963.1"/>
    </source>
</evidence>
<feature type="domain" description="Isochorismatase-like" evidence="1">
    <location>
        <begin position="15"/>
        <end position="162"/>
    </location>
</feature>
<dbReference type="InterPro" id="IPR000868">
    <property type="entry name" value="Isochorismatase-like_dom"/>
</dbReference>
<dbReference type="PANTHER" id="PTHR14119:SF3">
    <property type="entry name" value="ISOCHORISMATASE DOMAIN-CONTAINING PROTEIN 2"/>
    <property type="match status" value="1"/>
</dbReference>
<accession>A0A1E5NCU4</accession>
<dbReference type="GO" id="GO:0016787">
    <property type="term" value="F:hydrolase activity"/>
    <property type="evidence" value="ECO:0007669"/>
    <property type="project" value="UniProtKB-KW"/>
</dbReference>
<sequence length="187" mass="21272">MRLMKEPLINKDDTLYICIDEQVKLVPAIYDIDTVIKNTNMLFRTADMHNIPVLVTEQYPKGLGGTDEKVKLPKNYKLFAKEYFSIFGTEDFVNEFNSINKNNIVVFGIETHVCVYYSVVHLLENGYNVYVAADACSSRTKESKDIALKQMANLGANIVTTEMIIFGHIENCKVPCFKDVSKLLKDN</sequence>
<dbReference type="Proteomes" id="UP000095247">
    <property type="component" value="Unassembled WGS sequence"/>
</dbReference>
<dbReference type="EMBL" id="MDCO01000012">
    <property type="protein sequence ID" value="OEJ13963.1"/>
    <property type="molecule type" value="Genomic_DNA"/>
</dbReference>
<evidence type="ECO:0000313" key="3">
    <source>
        <dbReference type="Proteomes" id="UP000095247"/>
    </source>
</evidence>
<organism evidence="2 3">
    <name type="scientific">Brachyspira hampsonii</name>
    <dbReference type="NCBI Taxonomy" id="1287055"/>
    <lineage>
        <taxon>Bacteria</taxon>
        <taxon>Pseudomonadati</taxon>
        <taxon>Spirochaetota</taxon>
        <taxon>Spirochaetia</taxon>
        <taxon>Brachyspirales</taxon>
        <taxon>Brachyspiraceae</taxon>
        <taxon>Brachyspira</taxon>
    </lineage>
</organism>
<dbReference type="AlphaFoldDB" id="A0A1E5NCU4"/>
<dbReference type="RefSeq" id="WP_069727261.1">
    <property type="nucleotide sequence ID" value="NZ_MDCO01000012.1"/>
</dbReference>
<keyword evidence="2" id="KW-0378">Hydrolase</keyword>
<dbReference type="SUPFAM" id="SSF52499">
    <property type="entry name" value="Isochorismatase-like hydrolases"/>
    <property type="match status" value="1"/>
</dbReference>
<dbReference type="PANTHER" id="PTHR14119">
    <property type="entry name" value="HYDROLASE"/>
    <property type="match status" value="1"/>
</dbReference>
<dbReference type="Pfam" id="PF00857">
    <property type="entry name" value="Isochorismatase"/>
    <property type="match status" value="1"/>
</dbReference>
<evidence type="ECO:0000259" key="1">
    <source>
        <dbReference type="Pfam" id="PF00857"/>
    </source>
</evidence>
<dbReference type="InterPro" id="IPR036380">
    <property type="entry name" value="Isochorismatase-like_sf"/>
</dbReference>
<dbReference type="Gene3D" id="3.40.50.850">
    <property type="entry name" value="Isochorismatase-like"/>
    <property type="match status" value="1"/>
</dbReference>
<dbReference type="InterPro" id="IPR050993">
    <property type="entry name" value="Isochorismatase_domain"/>
</dbReference>
<comment type="caution">
    <text evidence="2">The sequence shown here is derived from an EMBL/GenBank/DDBJ whole genome shotgun (WGS) entry which is preliminary data.</text>
</comment>
<protein>
    <submittedName>
        <fullName evidence="2">Hydrolase</fullName>
    </submittedName>
</protein>
<gene>
    <name evidence="2" type="ORF">BFL38_04290</name>
</gene>